<dbReference type="Proteomes" id="UP000663859">
    <property type="component" value="Unassembled WGS sequence"/>
</dbReference>
<comment type="subunit">
    <text evidence="9">Heterooctamer of four alpha and four beta subunits.</text>
</comment>
<keyword evidence="11" id="KW-1185">Reference proteome</keyword>
<dbReference type="InterPro" id="IPR003190">
    <property type="entry name" value="Asp_decarbox"/>
</dbReference>
<comment type="catalytic activity">
    <reaction evidence="9">
        <text>L-aspartate + H(+) = beta-alanine + CO2</text>
        <dbReference type="Rhea" id="RHEA:19497"/>
        <dbReference type="ChEBI" id="CHEBI:15378"/>
        <dbReference type="ChEBI" id="CHEBI:16526"/>
        <dbReference type="ChEBI" id="CHEBI:29991"/>
        <dbReference type="ChEBI" id="CHEBI:57966"/>
        <dbReference type="EC" id="4.1.1.11"/>
    </reaction>
</comment>
<keyword evidence="7 9" id="KW-0704">Schiff base</keyword>
<comment type="cofactor">
    <cofactor evidence="9">
        <name>pyruvate</name>
        <dbReference type="ChEBI" id="CHEBI:15361"/>
    </cofactor>
    <text evidence="9">Binds 1 pyruvoyl group covalently per subunit.</text>
</comment>
<comment type="subcellular location">
    <subcellularLocation>
        <location evidence="9">Cytoplasm</location>
    </subcellularLocation>
</comment>
<evidence type="ECO:0000256" key="8">
    <source>
        <dbReference type="ARBA" id="ARBA00023317"/>
    </source>
</evidence>
<dbReference type="Gene3D" id="2.40.40.20">
    <property type="match status" value="1"/>
</dbReference>
<dbReference type="GO" id="GO:0015940">
    <property type="term" value="P:pantothenate biosynthetic process"/>
    <property type="evidence" value="ECO:0007669"/>
    <property type="project" value="UniProtKB-UniRule"/>
</dbReference>
<dbReference type="PANTHER" id="PTHR21012">
    <property type="entry name" value="ASPARTATE 1-DECARBOXYLASE"/>
    <property type="match status" value="1"/>
</dbReference>
<accession>A0A8J2BI68</accession>
<dbReference type="Pfam" id="PF02261">
    <property type="entry name" value="Asp_decarbox"/>
    <property type="match status" value="1"/>
</dbReference>
<proteinExistence type="inferred from homology"/>
<evidence type="ECO:0000256" key="9">
    <source>
        <dbReference type="HAMAP-Rule" id="MF_00446"/>
    </source>
</evidence>
<comment type="pathway">
    <text evidence="9">Cofactor biosynthesis; (R)-pantothenate biosynthesis; beta-alanine from L-aspartate: step 1/1.</text>
</comment>
<dbReference type="UniPathway" id="UPA00028">
    <property type="reaction ID" value="UER00002"/>
</dbReference>
<dbReference type="AlphaFoldDB" id="A0A8J2BI68"/>
<evidence type="ECO:0000256" key="7">
    <source>
        <dbReference type="ARBA" id="ARBA00023270"/>
    </source>
</evidence>
<keyword evidence="8 9" id="KW-0670">Pyruvate</keyword>
<feature type="binding site" evidence="9">
    <location>
        <begin position="136"/>
        <end position="138"/>
    </location>
    <ligand>
        <name>substrate</name>
    </ligand>
</feature>
<dbReference type="GO" id="GO:0006523">
    <property type="term" value="P:alanine biosynthetic process"/>
    <property type="evidence" value="ECO:0007669"/>
    <property type="project" value="InterPro"/>
</dbReference>
<feature type="active site" description="Schiff-base intermediate with substrate; via pyruvic acid" evidence="9">
    <location>
        <position position="88"/>
    </location>
</feature>
<feature type="binding site" evidence="9">
    <location>
        <position position="120"/>
    </location>
    <ligand>
        <name>substrate</name>
    </ligand>
</feature>
<feature type="chain" id="PRO_5035349491" description="Aspartate 1-decarboxylase beta chain" evidence="9">
    <location>
        <begin position="1"/>
        <end position="87"/>
    </location>
</feature>
<evidence type="ECO:0000256" key="5">
    <source>
        <dbReference type="ARBA" id="ARBA00023145"/>
    </source>
</evidence>
<dbReference type="CDD" id="cd06919">
    <property type="entry name" value="Asp_decarbox"/>
    <property type="match status" value="1"/>
</dbReference>
<evidence type="ECO:0000256" key="3">
    <source>
        <dbReference type="ARBA" id="ARBA00022793"/>
    </source>
</evidence>
<dbReference type="GO" id="GO:0005829">
    <property type="term" value="C:cytosol"/>
    <property type="evidence" value="ECO:0007669"/>
    <property type="project" value="TreeGrafter"/>
</dbReference>
<gene>
    <name evidence="9 10" type="primary">panD</name>
    <name evidence="10" type="ORF">MPNT_200021</name>
</gene>
<comment type="caution">
    <text evidence="10">The sequence shown here is derived from an EMBL/GenBank/DDBJ whole genome shotgun (WGS) entry which is preliminary data.</text>
</comment>
<keyword evidence="1 9" id="KW-0963">Cytoplasm</keyword>
<organism evidence="10 11">
    <name type="scientific">Candidatus Methylacidithermus pantelleriae</name>
    <dbReference type="NCBI Taxonomy" id="2744239"/>
    <lineage>
        <taxon>Bacteria</taxon>
        <taxon>Pseudomonadati</taxon>
        <taxon>Verrucomicrobiota</taxon>
        <taxon>Methylacidiphilae</taxon>
        <taxon>Methylacidiphilales</taxon>
        <taxon>Methylacidiphilaceae</taxon>
        <taxon>Candidatus Methylacidithermus</taxon>
    </lineage>
</organism>
<reference evidence="10" key="1">
    <citation type="submission" date="2021-02" db="EMBL/GenBank/DDBJ databases">
        <authorList>
            <person name="Cremers G."/>
            <person name="Picone N."/>
        </authorList>
    </citation>
    <scope>NUCLEOTIDE SEQUENCE</scope>
    <source>
        <strain evidence="10">PQ17</strain>
    </source>
</reference>
<keyword evidence="3 9" id="KW-0210">Decarboxylase</keyword>
<keyword evidence="4 9" id="KW-0068">Autocatalytic cleavage</keyword>
<dbReference type="EMBL" id="CAJNOB010000013">
    <property type="protein sequence ID" value="CAF0696992.1"/>
    <property type="molecule type" value="Genomic_DNA"/>
</dbReference>
<dbReference type="HAMAP" id="MF_00446">
    <property type="entry name" value="PanD"/>
    <property type="match status" value="1"/>
</dbReference>
<evidence type="ECO:0000256" key="4">
    <source>
        <dbReference type="ARBA" id="ARBA00022813"/>
    </source>
</evidence>
<keyword evidence="2 9" id="KW-0566">Pantothenate biosynthesis</keyword>
<protein>
    <recommendedName>
        <fullName evidence="9">Aspartate 1-decarboxylase</fullName>
        <ecNumber evidence="9">4.1.1.11</ecNumber>
    </recommendedName>
    <alternativeName>
        <fullName evidence="9">Aspartate alpha-decarboxylase</fullName>
    </alternativeName>
    <component>
        <recommendedName>
            <fullName evidence="9">Aspartate 1-decarboxylase beta chain</fullName>
        </recommendedName>
    </component>
    <component>
        <recommendedName>
            <fullName evidence="9">Aspartate 1-decarboxylase alpha chain</fullName>
        </recommendedName>
    </component>
</protein>
<dbReference type="PANTHER" id="PTHR21012:SF0">
    <property type="entry name" value="ASPARTATE 1-DECARBOXYLASE"/>
    <property type="match status" value="1"/>
</dbReference>
<keyword evidence="6 9" id="KW-0456">Lyase</keyword>
<dbReference type="InterPro" id="IPR009010">
    <property type="entry name" value="Asp_de-COase-like_dom_sf"/>
</dbReference>
<evidence type="ECO:0000313" key="10">
    <source>
        <dbReference type="EMBL" id="CAF0696992.1"/>
    </source>
</evidence>
<evidence type="ECO:0000256" key="2">
    <source>
        <dbReference type="ARBA" id="ARBA00022655"/>
    </source>
</evidence>
<name>A0A8J2BI68_9BACT</name>
<evidence type="ECO:0000313" key="11">
    <source>
        <dbReference type="Proteomes" id="UP000663859"/>
    </source>
</evidence>
<sequence length="186" mass="20758">MARVQSGQSSASPTLPCRFFVGPVAKDHGQGTLARTRAKENRRKLWWKSFALGKSPVHRYMAHMQVVLLRAKLHRARVTESRLDYEGSILLPEDWCQRVGILPYEKVLVSNATNATRFETYVLYGPKGSGQVILNGPAARLGQPGDELTIMSFGLFEPAEALSHQPRILVFGEQNELIKAIGEESR</sequence>
<comment type="similarity">
    <text evidence="9">Belongs to the PanD family.</text>
</comment>
<dbReference type="SUPFAM" id="SSF50692">
    <property type="entry name" value="ADC-like"/>
    <property type="match status" value="1"/>
</dbReference>
<feature type="modified residue" description="Pyruvic acid (Ser)" evidence="9">
    <location>
        <position position="88"/>
    </location>
</feature>
<evidence type="ECO:0000256" key="6">
    <source>
        <dbReference type="ARBA" id="ARBA00023239"/>
    </source>
</evidence>
<dbReference type="GO" id="GO:0004068">
    <property type="term" value="F:aspartate 1-decarboxylase activity"/>
    <property type="evidence" value="ECO:0007669"/>
    <property type="project" value="UniProtKB-UniRule"/>
</dbReference>
<evidence type="ECO:0000256" key="1">
    <source>
        <dbReference type="ARBA" id="ARBA00022490"/>
    </source>
</evidence>
<feature type="active site" description="Proton donor" evidence="9">
    <location>
        <position position="121"/>
    </location>
</feature>
<keyword evidence="5 9" id="KW-0865">Zymogen</keyword>
<comment type="PTM">
    <text evidence="9">Is synthesized initially as an inactive proenzyme, which is activated by self-cleavage at a specific serine bond to produce a beta-subunit with a hydroxyl group at its C-terminus and an alpha-subunit with a pyruvoyl group at its N-terminus.</text>
</comment>
<comment type="function">
    <text evidence="9">Catalyzes the pyruvoyl-dependent decarboxylation of aspartate to produce beta-alanine.</text>
</comment>
<dbReference type="RefSeq" id="WP_214096313.1">
    <property type="nucleotide sequence ID" value="NZ_CAJNOB010000013.1"/>
</dbReference>
<feature type="chain" id="PRO_5035349492" description="Aspartate 1-decarboxylase alpha chain" evidence="9">
    <location>
        <begin position="88"/>
        <end position="186"/>
    </location>
</feature>
<dbReference type="EC" id="4.1.1.11" evidence="9"/>